<dbReference type="Proteomes" id="UP000056322">
    <property type="component" value="Chromosome 1"/>
</dbReference>
<dbReference type="InterPro" id="IPR013762">
    <property type="entry name" value="Integrase-like_cat_sf"/>
</dbReference>
<dbReference type="InterPro" id="IPR050090">
    <property type="entry name" value="Tyrosine_recombinase_XerCD"/>
</dbReference>
<proteinExistence type="predicted"/>
<feature type="domain" description="Tyr recombinase" evidence="4">
    <location>
        <begin position="2"/>
        <end position="186"/>
    </location>
</feature>
<dbReference type="SUPFAM" id="SSF56349">
    <property type="entry name" value="DNA breaking-rejoining enzymes"/>
    <property type="match status" value="1"/>
</dbReference>
<dbReference type="STRING" id="1581680.BN1209_0140"/>
<dbReference type="KEGG" id="mbac:BN1209_0140"/>
<dbReference type="PROSITE" id="PS51898">
    <property type="entry name" value="TYR_RECOMBINASE"/>
    <property type="match status" value="1"/>
</dbReference>
<dbReference type="HOGENOM" id="CLU_027562_29_0_4"/>
<dbReference type="GO" id="GO:0007059">
    <property type="term" value="P:chromosome segregation"/>
    <property type="evidence" value="ECO:0007669"/>
    <property type="project" value="UniProtKB-KW"/>
</dbReference>
<gene>
    <name evidence="5" type="ORF">BN1209_0140</name>
</gene>
<dbReference type="InterPro" id="IPR002104">
    <property type="entry name" value="Integrase_catalytic"/>
</dbReference>
<keyword evidence="2" id="KW-0229">DNA integration</keyword>
<dbReference type="GO" id="GO:0006310">
    <property type="term" value="P:DNA recombination"/>
    <property type="evidence" value="ECO:0007669"/>
    <property type="project" value="UniProtKB-KW"/>
</dbReference>
<dbReference type="GO" id="GO:0003677">
    <property type="term" value="F:DNA binding"/>
    <property type="evidence" value="ECO:0007669"/>
    <property type="project" value="InterPro"/>
</dbReference>
<dbReference type="PANTHER" id="PTHR30349">
    <property type="entry name" value="PHAGE INTEGRASE-RELATED"/>
    <property type="match status" value="1"/>
</dbReference>
<dbReference type="PANTHER" id="PTHR30349:SF81">
    <property type="entry name" value="TYROSINE RECOMBINASE XERC"/>
    <property type="match status" value="1"/>
</dbReference>
<dbReference type="CDD" id="cd00397">
    <property type="entry name" value="DNA_BRE_C"/>
    <property type="match status" value="1"/>
</dbReference>
<reference evidence="6" key="1">
    <citation type="submission" date="2014-12" db="EMBL/GenBank/DDBJ databases">
        <authorList>
            <person name="Salcher M.M."/>
        </authorList>
    </citation>
    <scope>NUCLEOTIDE SEQUENCE [LARGE SCALE GENOMIC DNA]</scope>
    <source>
        <strain evidence="6">MMS-10A-171</strain>
    </source>
</reference>
<protein>
    <submittedName>
        <fullName evidence="5">Phage integrase family protein</fullName>
    </submittedName>
</protein>
<sequence length="188" mass="21284">MAQAKTFTQSELDQVLRFISTKKFALRDRAMILTSFWSGMRVGEIANLRMRDVLNDDGSLKNEVRLSAAQTKGDKGRLVFIPQKLKDEWASYLTTRKVQHLDVPLFHTENRLGFSPNGLCQWFFWTYKRAGINGASSHSGRRSFITSLASKGIGVRVLASLAGHKSIMVTQQYIDVNDDMKRNAVELI</sequence>
<keyword evidence="3" id="KW-0233">DNA recombination</keyword>
<evidence type="ECO:0000259" key="4">
    <source>
        <dbReference type="PROSITE" id="PS51898"/>
    </source>
</evidence>
<dbReference type="OrthoDB" id="305957at2"/>
<evidence type="ECO:0000313" key="5">
    <source>
        <dbReference type="EMBL" id="CEN55194.1"/>
    </source>
</evidence>
<name>A0A0B7ISA4_9PROT</name>
<evidence type="ECO:0000256" key="1">
    <source>
        <dbReference type="ARBA" id="ARBA00022829"/>
    </source>
</evidence>
<organism evidence="5 6">
    <name type="scientific">Candidatus Methylopumilus turicensis</name>
    <dbReference type="NCBI Taxonomy" id="1581680"/>
    <lineage>
        <taxon>Bacteria</taxon>
        <taxon>Pseudomonadati</taxon>
        <taxon>Pseudomonadota</taxon>
        <taxon>Betaproteobacteria</taxon>
        <taxon>Nitrosomonadales</taxon>
        <taxon>Methylophilaceae</taxon>
        <taxon>Candidatus Methylopumilus</taxon>
    </lineage>
</organism>
<dbReference type="AlphaFoldDB" id="A0A0B7ISA4"/>
<evidence type="ECO:0000313" key="6">
    <source>
        <dbReference type="Proteomes" id="UP000056322"/>
    </source>
</evidence>
<evidence type="ECO:0000256" key="3">
    <source>
        <dbReference type="ARBA" id="ARBA00023172"/>
    </source>
</evidence>
<keyword evidence="6" id="KW-1185">Reference proteome</keyword>
<dbReference type="Gene3D" id="1.10.443.10">
    <property type="entry name" value="Intergrase catalytic core"/>
    <property type="match status" value="1"/>
</dbReference>
<dbReference type="GO" id="GO:0015074">
    <property type="term" value="P:DNA integration"/>
    <property type="evidence" value="ECO:0007669"/>
    <property type="project" value="UniProtKB-KW"/>
</dbReference>
<dbReference type="Pfam" id="PF00589">
    <property type="entry name" value="Phage_integrase"/>
    <property type="match status" value="1"/>
</dbReference>
<evidence type="ECO:0000256" key="2">
    <source>
        <dbReference type="ARBA" id="ARBA00022908"/>
    </source>
</evidence>
<keyword evidence="1" id="KW-0159">Chromosome partition</keyword>
<dbReference type="InterPro" id="IPR011010">
    <property type="entry name" value="DNA_brk_join_enz"/>
</dbReference>
<accession>A0A0B7ISA4</accession>
<dbReference type="RefSeq" id="WP_045750510.1">
    <property type="nucleotide sequence ID" value="NZ_LN794158.1"/>
</dbReference>
<dbReference type="EMBL" id="LN794158">
    <property type="protein sequence ID" value="CEN55194.1"/>
    <property type="molecule type" value="Genomic_DNA"/>
</dbReference>